<dbReference type="OrthoDB" id="2880449at2"/>
<evidence type="ECO:0000313" key="3">
    <source>
        <dbReference type="Proteomes" id="UP000037109"/>
    </source>
</evidence>
<gene>
    <name evidence="2" type="ORF">AF332_17245</name>
</gene>
<proteinExistence type="predicted"/>
<dbReference type="EMBL" id="LGUF01000007">
    <property type="protein sequence ID" value="KON88378.1"/>
    <property type="molecule type" value="Genomic_DNA"/>
</dbReference>
<dbReference type="Proteomes" id="UP000037109">
    <property type="component" value="Unassembled WGS sequence"/>
</dbReference>
<protein>
    <submittedName>
        <fullName evidence="2">Uncharacterized protein</fullName>
    </submittedName>
</protein>
<dbReference type="AlphaFoldDB" id="A0A0M0GF15"/>
<keyword evidence="1" id="KW-1133">Transmembrane helix</keyword>
<evidence type="ECO:0000313" key="2">
    <source>
        <dbReference type="EMBL" id="KON88378.1"/>
    </source>
</evidence>
<evidence type="ECO:0000256" key="1">
    <source>
        <dbReference type="SAM" id="Phobius"/>
    </source>
</evidence>
<reference evidence="3" key="1">
    <citation type="submission" date="2015-07" db="EMBL/GenBank/DDBJ databases">
        <title>Fjat-10036 dsm4.</title>
        <authorList>
            <person name="Liu B."/>
            <person name="Wang J."/>
            <person name="Zhu Y."/>
            <person name="Liu G."/>
            <person name="Chen Q."/>
            <person name="Chen Z."/>
            <person name="Lan J."/>
            <person name="Che J."/>
            <person name="Ge C."/>
            <person name="Shi H."/>
            <person name="Pan Z."/>
            <person name="Liu X."/>
        </authorList>
    </citation>
    <scope>NUCLEOTIDE SEQUENCE [LARGE SCALE GENOMIC DNA]</scope>
    <source>
        <strain evidence="3">DSM 4</strain>
    </source>
</reference>
<name>A0A0M0GF15_SPOGL</name>
<sequence>MKKWMELGLYIQMAVILLIVYYGFFSGLVAAETKITEFEGKVEEKYRQTAVDNYLSNYGTHEEFWIRIDNGKSLKLTATLYENVKSGEKIKIVQMNAGTMIFKQ</sequence>
<keyword evidence="3" id="KW-1185">Reference proteome</keyword>
<accession>A0A0M0GF15</accession>
<dbReference type="RefSeq" id="WP_053435755.1">
    <property type="nucleotide sequence ID" value="NZ_LGUF01000007.1"/>
</dbReference>
<dbReference type="PATRIC" id="fig|1459.3.peg.3780"/>
<keyword evidence="1" id="KW-0472">Membrane</keyword>
<dbReference type="STRING" id="1459.AF332_17245"/>
<keyword evidence="1" id="KW-0812">Transmembrane</keyword>
<organism evidence="2 3">
    <name type="scientific">Sporosarcina globispora</name>
    <name type="common">Bacillus globisporus</name>
    <dbReference type="NCBI Taxonomy" id="1459"/>
    <lineage>
        <taxon>Bacteria</taxon>
        <taxon>Bacillati</taxon>
        <taxon>Bacillota</taxon>
        <taxon>Bacilli</taxon>
        <taxon>Bacillales</taxon>
        <taxon>Caryophanaceae</taxon>
        <taxon>Sporosarcina</taxon>
    </lineage>
</organism>
<comment type="caution">
    <text evidence="2">The sequence shown here is derived from an EMBL/GenBank/DDBJ whole genome shotgun (WGS) entry which is preliminary data.</text>
</comment>
<feature type="transmembrane region" description="Helical" evidence="1">
    <location>
        <begin position="7"/>
        <end position="25"/>
    </location>
</feature>